<dbReference type="InterPro" id="IPR058740">
    <property type="entry name" value="MurL_N"/>
</dbReference>
<dbReference type="HAMAP" id="MF_02209">
    <property type="entry name" value="MurL"/>
    <property type="match status" value="1"/>
</dbReference>
<comment type="similarity">
    <text evidence="1">Belongs to the MurL family.</text>
</comment>
<dbReference type="GO" id="GO:0016855">
    <property type="term" value="F:racemase and epimerase activity, acting on amino acids and derivatives"/>
    <property type="evidence" value="ECO:0007669"/>
    <property type="project" value="UniProtKB-UniRule"/>
</dbReference>
<accession>A0A1F5E6H3</accession>
<dbReference type="Pfam" id="PF26298">
    <property type="entry name" value="MurL_epimerase_C"/>
    <property type="match status" value="1"/>
</dbReference>
<dbReference type="Pfam" id="PF26299">
    <property type="entry name" value="MurL_N"/>
    <property type="match status" value="1"/>
</dbReference>
<keyword evidence="1" id="KW-0573">Peptidoglycan synthesis</keyword>
<dbReference type="GO" id="GO:0008360">
    <property type="term" value="P:regulation of cell shape"/>
    <property type="evidence" value="ECO:0007669"/>
    <property type="project" value="UniProtKB-KW"/>
</dbReference>
<keyword evidence="1" id="KW-0131">Cell cycle</keyword>
<keyword evidence="1" id="KW-0132">Cell division</keyword>
<proteinExistence type="inferred from homology"/>
<evidence type="ECO:0000313" key="4">
    <source>
        <dbReference type="EMBL" id="OGD62931.1"/>
    </source>
</evidence>
<evidence type="ECO:0000313" key="5">
    <source>
        <dbReference type="Proteomes" id="UP000177006"/>
    </source>
</evidence>
<dbReference type="GO" id="GO:0005737">
    <property type="term" value="C:cytoplasm"/>
    <property type="evidence" value="ECO:0007669"/>
    <property type="project" value="UniProtKB-UniRule"/>
</dbReference>
<sequence length="451" mass="51432">MDYISLRAKHPELIYERFEVEKGTDRLKIFFFFTLLPDIHFAPILTIPMPQGFKSEGWLENFAFHLGLAEIPSYWKAACPPLITIKAGFLNETQIAWWQDLLFKGLGEFFYTNRIENNPEDFVKIKIDSDKKLAPFVFTPEDESIFLDGGGKDSVVALDFLTKNQFKTTPLILNPIPSALKVSQAAGLKPLIAERVIDPKLLELNNQGYLNGHTPFSSYLAFLSVFIAALYQQKQVIVANERSSNEGNVEYLGRTVNHQYSKSSEFERKFREYLPALTPSVSYFSLLRPLYELQIAKLLAKLPQYHQAFKSCNVNQKLGTWCGQCAKCLFSFACLYPFLSQDEIVGIFGNNLYKDLSLWPIALGLVGKEAQKPFDCVGTKEESLAAFYLGCQKNKREGRELPALLAKIYDEILSQEKNLPERSEQILTAWNEDNFVPEKLTILLKEEIGRE</sequence>
<organism evidence="4 5">
    <name type="scientific">Candidatus Beckwithbacteria bacterium RBG_13_42_9</name>
    <dbReference type="NCBI Taxonomy" id="1797457"/>
    <lineage>
        <taxon>Bacteria</taxon>
        <taxon>Candidatus Beckwithiibacteriota</taxon>
    </lineage>
</organism>
<comment type="caution">
    <text evidence="4">The sequence shown here is derived from an EMBL/GenBank/DDBJ whole genome shotgun (WGS) entry which is preliminary data.</text>
</comment>
<evidence type="ECO:0000256" key="1">
    <source>
        <dbReference type="HAMAP-Rule" id="MF_02209"/>
    </source>
</evidence>
<dbReference type="STRING" id="1797457.A2160_04150"/>
<dbReference type="GO" id="GO:0051301">
    <property type="term" value="P:cell division"/>
    <property type="evidence" value="ECO:0007669"/>
    <property type="project" value="UniProtKB-KW"/>
</dbReference>
<protein>
    <recommendedName>
        <fullName evidence="1">UDP-N-acetyl-alpha-D-muramoyl-L-alanyl-L-glutamate epimerase</fullName>
        <ecNumber evidence="1">5.1.1.23</ecNumber>
    </recommendedName>
    <alternativeName>
        <fullName evidence="1">UDP-MurNAc-L-Ala-L-Glu epimerase</fullName>
    </alternativeName>
</protein>
<dbReference type="EMBL" id="MEZK01000014">
    <property type="protein sequence ID" value="OGD62931.1"/>
    <property type="molecule type" value="Genomic_DNA"/>
</dbReference>
<evidence type="ECO:0000259" key="2">
    <source>
        <dbReference type="Pfam" id="PF26298"/>
    </source>
</evidence>
<keyword evidence="1" id="KW-0413">Isomerase</keyword>
<dbReference type="Proteomes" id="UP000177006">
    <property type="component" value="Unassembled WGS sequence"/>
</dbReference>
<comment type="pathway">
    <text evidence="1">Cell wall biogenesis; peptidoglycan biosynthesis.</text>
</comment>
<reference evidence="4 5" key="1">
    <citation type="journal article" date="2016" name="Nat. Commun.">
        <title>Thousands of microbial genomes shed light on interconnected biogeochemical processes in an aquifer system.</title>
        <authorList>
            <person name="Anantharaman K."/>
            <person name="Brown C.T."/>
            <person name="Hug L.A."/>
            <person name="Sharon I."/>
            <person name="Castelle C.J."/>
            <person name="Probst A.J."/>
            <person name="Thomas B.C."/>
            <person name="Singh A."/>
            <person name="Wilkins M.J."/>
            <person name="Karaoz U."/>
            <person name="Brodie E.L."/>
            <person name="Williams K.H."/>
            <person name="Hubbard S.S."/>
            <person name="Banfield J.F."/>
        </authorList>
    </citation>
    <scope>NUCLEOTIDE SEQUENCE [LARGE SCALE GENOMIC DNA]</scope>
</reference>
<gene>
    <name evidence="1" type="primary">murL</name>
    <name evidence="4" type="ORF">A2160_04150</name>
</gene>
<evidence type="ECO:0000259" key="3">
    <source>
        <dbReference type="Pfam" id="PF26299"/>
    </source>
</evidence>
<keyword evidence="1" id="KW-0133">Cell shape</keyword>
<name>A0A1F5E6H3_9BACT</name>
<dbReference type="EC" id="5.1.1.23" evidence="1"/>
<dbReference type="UniPathway" id="UPA00219"/>
<dbReference type="GO" id="GO:0071555">
    <property type="term" value="P:cell wall organization"/>
    <property type="evidence" value="ECO:0007669"/>
    <property type="project" value="UniProtKB-KW"/>
</dbReference>
<dbReference type="InterPro" id="IPR043689">
    <property type="entry name" value="MurL"/>
</dbReference>
<dbReference type="AlphaFoldDB" id="A0A1F5E6H3"/>
<dbReference type="GO" id="GO:0009252">
    <property type="term" value="P:peptidoglycan biosynthetic process"/>
    <property type="evidence" value="ECO:0007669"/>
    <property type="project" value="UniProtKB-UniRule"/>
</dbReference>
<dbReference type="InterPro" id="IPR058741">
    <property type="entry name" value="MurL_C"/>
</dbReference>
<comment type="function">
    <text evidence="1">Cell wall formation. Catalyzes epimerization of the terminal L-glutamate in UDP-N-acetyl-alpha-D-muramoyl-L-alanyl-L-glutamate.</text>
</comment>
<keyword evidence="1" id="KW-0961">Cell wall biogenesis/degradation</keyword>
<comment type="catalytic activity">
    <reaction evidence="1">
        <text>UDP-N-acetyl-alpha-D-muramoyl-L-alanyl-L-glutamate + ATP + H2O = UDP-N-acetyl-alpha-D-muramoyl-L-alanyl-D-glutamate + AMP + diphosphate + H(+)</text>
        <dbReference type="Rhea" id="RHEA:58812"/>
        <dbReference type="ChEBI" id="CHEBI:15377"/>
        <dbReference type="ChEBI" id="CHEBI:15378"/>
        <dbReference type="ChEBI" id="CHEBI:30616"/>
        <dbReference type="ChEBI" id="CHEBI:33019"/>
        <dbReference type="ChEBI" id="CHEBI:83900"/>
        <dbReference type="ChEBI" id="CHEBI:142725"/>
        <dbReference type="ChEBI" id="CHEBI:456215"/>
        <dbReference type="EC" id="5.1.1.23"/>
    </reaction>
</comment>
<feature type="domain" description="MurL C-terminal" evidence="2">
    <location>
        <begin position="309"/>
        <end position="402"/>
    </location>
</feature>
<feature type="domain" description="MurL N-terminal" evidence="3">
    <location>
        <begin position="10"/>
        <end position="286"/>
    </location>
</feature>